<dbReference type="AlphaFoldDB" id="A0A1G7FT64"/>
<feature type="transmembrane region" description="Helical" evidence="1">
    <location>
        <begin position="7"/>
        <end position="25"/>
    </location>
</feature>
<gene>
    <name evidence="2" type="ORF">SAMN05421825_0212</name>
</gene>
<keyword evidence="3" id="KW-1185">Reference proteome</keyword>
<evidence type="ECO:0000313" key="2">
    <source>
        <dbReference type="EMBL" id="SDE79098.1"/>
    </source>
</evidence>
<evidence type="ECO:0008006" key="4">
    <source>
        <dbReference type="Google" id="ProtNLM"/>
    </source>
</evidence>
<dbReference type="STRING" id="454006.SAMN05421825_0212"/>
<protein>
    <recommendedName>
        <fullName evidence="4">DUF4350 domain-containing protein</fullName>
    </recommendedName>
</protein>
<keyword evidence="1" id="KW-1133">Transmembrane helix</keyword>
<accession>A0A1G7FT64</accession>
<organism evidence="2 3">
    <name type="scientific">Epilithonimonas hungarica</name>
    <dbReference type="NCBI Taxonomy" id="454006"/>
    <lineage>
        <taxon>Bacteria</taxon>
        <taxon>Pseudomonadati</taxon>
        <taxon>Bacteroidota</taxon>
        <taxon>Flavobacteriia</taxon>
        <taxon>Flavobacteriales</taxon>
        <taxon>Weeksellaceae</taxon>
        <taxon>Chryseobacterium group</taxon>
        <taxon>Epilithonimonas</taxon>
    </lineage>
</organism>
<keyword evidence="1" id="KW-0812">Transmembrane</keyword>
<proteinExistence type="predicted"/>
<dbReference type="RefSeq" id="WP_089870653.1">
    <property type="nucleotide sequence ID" value="NZ_FNBH01000001.1"/>
</dbReference>
<evidence type="ECO:0000256" key="1">
    <source>
        <dbReference type="SAM" id="Phobius"/>
    </source>
</evidence>
<dbReference type="OrthoDB" id="1111222at2"/>
<sequence length="389" mass="45872">MNKTFKIYAIVFIIILIVVAMFGIGKKPALDWRKNFDVDKKTPFGLYIFDQESSGLFHRKLEKVRVSPYSYYQKNNQKKPHNILIIQKKLDDVSWQYILDQVSKGSDVMWFTNDTTAKLRDTLGFRFKTVGHEKNYYLQFTDKKLSDNRLFIDKFPENQGFSYIRNDIEILGKTLHKDKSNETSFSADFVKVNFGKGHFYIHSEPLVLTNYYILNSKNKYIESVLSYLPKRETVWFIENDTPLSMSPLRFIHSNPPLKYAWYLLLFGLIIFVIFNAKRKQRIVPIIEPLKNTSVEFIRSIGNLYLQEGDFHEMMAKKAQYFLNRVRMDLLIDTHDLDAQFINKLHLKTGKNIELIEEAVKLIKKGQDPYASVMKEELIRMNQLLDKILK</sequence>
<dbReference type="Proteomes" id="UP000199203">
    <property type="component" value="Unassembled WGS sequence"/>
</dbReference>
<dbReference type="EMBL" id="FNBH01000001">
    <property type="protein sequence ID" value="SDE79098.1"/>
    <property type="molecule type" value="Genomic_DNA"/>
</dbReference>
<reference evidence="3" key="1">
    <citation type="submission" date="2016-10" db="EMBL/GenBank/DDBJ databases">
        <authorList>
            <person name="Varghese N."/>
            <person name="Submissions S."/>
        </authorList>
    </citation>
    <scope>NUCLEOTIDE SEQUENCE [LARGE SCALE GENOMIC DNA]</scope>
    <source>
        <strain evidence="3">DSM 19684</strain>
    </source>
</reference>
<evidence type="ECO:0000313" key="3">
    <source>
        <dbReference type="Proteomes" id="UP000199203"/>
    </source>
</evidence>
<feature type="transmembrane region" description="Helical" evidence="1">
    <location>
        <begin position="259"/>
        <end position="276"/>
    </location>
</feature>
<name>A0A1G7FT64_9FLAO</name>
<keyword evidence="1" id="KW-0472">Membrane</keyword>